<dbReference type="RefSeq" id="WP_308948678.1">
    <property type="nucleotide sequence ID" value="NZ_JARXHW010000005.1"/>
</dbReference>
<proteinExistence type="predicted"/>
<keyword evidence="1" id="KW-0812">Transmembrane</keyword>
<dbReference type="EMBL" id="JARXHW010000005">
    <property type="protein sequence ID" value="MDQ8206578.1"/>
    <property type="molecule type" value="Genomic_DNA"/>
</dbReference>
<accession>A0ABU1AR01</accession>
<evidence type="ECO:0000313" key="3">
    <source>
        <dbReference type="Proteomes" id="UP001225316"/>
    </source>
</evidence>
<name>A0ABU1AR01_9BACT</name>
<keyword evidence="1" id="KW-1133">Transmembrane helix</keyword>
<sequence>MALLRKLRLSLLLELFLDTGLLLLFIAQALIVGCLIIYGHLPLPSEWAQQSLAQKLPPGLQVEADEFRVQLDGSLKLLGVKVRTKTIQQNLLEADSLELALKWQGFKQLPTPTSLTVTGGTLYIPSVYSPDGYHSRLLERIAFRLAPEEGNWNIERFAALHDQIHLRGSFQTQATASSSKQPSARLLQLKLQEIDLSEHIQTFYQQVAKLSQYKQRINFFKNPTLSFKFKLIDAQHQEIDLHLSSRLLQHPEVRAEQVQLKAHIQLQGDQIRPLSAPRLTATQLEIPRYQIHTKSLSAEFPPVELSGALAGQWPPVNLAAEQIKLQDFELDAPTLQIDPAHYPELTFHGSTRSLDGAIDLSGQVNAQSRSGHVRARGSVDLSILSPEALHARLPDISYETPPYLDLQIDLAPGFELQQAELKAQVNNLQIDQISFDHIKAHASYQSGQFEIRKLSLQRQRQWLDLKFKLNTQSKDYKLTLLGSAVPYEYNTLLPRWWTAIFRDFDFSRTDYSLGDFIIYGNSQRKAADLYYGHAEAHNAMYSDIAFDEAELIVRGRGPYCELRNIRTRSGPGWAKGNLAFSSRMGDGKGPISLRIDMTAKLTLEDAAKIFKGNVSQIIADFQTEDLPITRFEGAIFNSQYPEYADQTYFDLTAKLDSPLTFKGVPLDYLSFDLYGRSTLTQLRQVELGYADGQGLAQIDIHTPKSGASTLNYQFTLQDADQNQAIQSLPQLDNLETKLQSTSSNSSQPSAREPARIDLQLNGQGPAEDPLRHAGFGQIEIRNEQLGTIQLLGPLSKILQNTQFNFTSFNLNLLRGNFHYQNELVTFDPLRIDGTRTQITALGSLNLSNQALNMRLKLSLFGNFGKSDSNIKKISDLITKPLTNLLEFELTGTPDQQKIRSLYDPRNLIPLFE</sequence>
<keyword evidence="1" id="KW-0472">Membrane</keyword>
<evidence type="ECO:0000313" key="2">
    <source>
        <dbReference type="EMBL" id="MDQ8206578.1"/>
    </source>
</evidence>
<organism evidence="2 3">
    <name type="scientific">Thalassobacterium maritimum</name>
    <dbReference type="NCBI Taxonomy" id="3041265"/>
    <lineage>
        <taxon>Bacteria</taxon>
        <taxon>Pseudomonadati</taxon>
        <taxon>Verrucomicrobiota</taxon>
        <taxon>Opitutia</taxon>
        <taxon>Puniceicoccales</taxon>
        <taxon>Coraliomargaritaceae</taxon>
        <taxon>Thalassobacterium</taxon>
    </lineage>
</organism>
<feature type="transmembrane region" description="Helical" evidence="1">
    <location>
        <begin position="21"/>
        <end position="41"/>
    </location>
</feature>
<gene>
    <name evidence="2" type="ORF">QEH52_03600</name>
</gene>
<comment type="caution">
    <text evidence="2">The sequence shown here is derived from an EMBL/GenBank/DDBJ whole genome shotgun (WGS) entry which is preliminary data.</text>
</comment>
<dbReference type="Proteomes" id="UP001225316">
    <property type="component" value="Unassembled WGS sequence"/>
</dbReference>
<keyword evidence="3" id="KW-1185">Reference proteome</keyword>
<evidence type="ECO:0000256" key="1">
    <source>
        <dbReference type="SAM" id="Phobius"/>
    </source>
</evidence>
<dbReference type="PROSITE" id="PS51257">
    <property type="entry name" value="PROKAR_LIPOPROTEIN"/>
    <property type="match status" value="1"/>
</dbReference>
<protein>
    <submittedName>
        <fullName evidence="2">AsmA-like C-terminal region-containing protein</fullName>
    </submittedName>
</protein>
<reference evidence="2 3" key="1">
    <citation type="submission" date="2023-04" db="EMBL/GenBank/DDBJ databases">
        <title>A novel bacteria isolated from coastal sediment.</title>
        <authorList>
            <person name="Liu X.-J."/>
            <person name="Du Z.-J."/>
        </authorList>
    </citation>
    <scope>NUCLEOTIDE SEQUENCE [LARGE SCALE GENOMIC DNA]</scope>
    <source>
        <strain evidence="2 3">SDUM461003</strain>
    </source>
</reference>